<keyword evidence="4 5" id="KW-0472">Membrane</keyword>
<evidence type="ECO:0000256" key="2">
    <source>
        <dbReference type="ARBA" id="ARBA00022692"/>
    </source>
</evidence>
<gene>
    <name evidence="7" type="ORF">F7310_06575</name>
</gene>
<keyword evidence="3 5" id="KW-1133">Transmembrane helix</keyword>
<protein>
    <recommendedName>
        <fullName evidence="6">Integral membrane bound transporter domain-containing protein</fullName>
    </recommendedName>
</protein>
<evidence type="ECO:0000256" key="5">
    <source>
        <dbReference type="SAM" id="Phobius"/>
    </source>
</evidence>
<reference evidence="7 8" key="1">
    <citation type="journal article" date="2016" name="Appl. Environ. Microbiol.">
        <title>Whole genome relationships among Francisella bacteria of diverse origin define new species and provide specific regions for detection.</title>
        <authorList>
            <person name="Challacombe J.F."/>
            <person name="Petersen J.M."/>
            <person name="Gallegos-Graves V."/>
            <person name="Hodge D."/>
            <person name="Pillai S."/>
            <person name="Kuske C.R."/>
        </authorList>
    </citation>
    <scope>NUCLEOTIDE SEQUENCE [LARGE SCALE GENOMIC DNA]</scope>
    <source>
        <strain evidence="8">TX07-7310</strain>
    </source>
</reference>
<proteinExistence type="predicted"/>
<comment type="subcellular location">
    <subcellularLocation>
        <location evidence="1">Membrane</location>
        <topology evidence="1">Multi-pass membrane protein</topology>
    </subcellularLocation>
</comment>
<feature type="transmembrane region" description="Helical" evidence="5">
    <location>
        <begin position="48"/>
        <end position="68"/>
    </location>
</feature>
<evidence type="ECO:0000313" key="7">
    <source>
        <dbReference type="EMBL" id="API87041.1"/>
    </source>
</evidence>
<evidence type="ECO:0000256" key="4">
    <source>
        <dbReference type="ARBA" id="ARBA00023136"/>
    </source>
</evidence>
<feature type="transmembrane region" description="Helical" evidence="5">
    <location>
        <begin position="15"/>
        <end position="36"/>
    </location>
</feature>
<dbReference type="EMBL" id="CP016796">
    <property type="protein sequence ID" value="API87041.1"/>
    <property type="molecule type" value="Genomic_DNA"/>
</dbReference>
<evidence type="ECO:0000256" key="1">
    <source>
        <dbReference type="ARBA" id="ARBA00004141"/>
    </source>
</evidence>
<dbReference type="KEGG" id="frx:F7310_06575"/>
<dbReference type="AlphaFoldDB" id="A0A1L4BT65"/>
<accession>A0A1L4BT65</accession>
<evidence type="ECO:0000259" key="6">
    <source>
        <dbReference type="Pfam" id="PF13515"/>
    </source>
</evidence>
<dbReference type="Pfam" id="PF13515">
    <property type="entry name" value="FUSC_2"/>
    <property type="match status" value="1"/>
</dbReference>
<dbReference type="STRING" id="573570.F7310_06575"/>
<feature type="domain" description="Integral membrane bound transporter" evidence="6">
    <location>
        <begin position="47"/>
        <end position="166"/>
    </location>
</feature>
<sequence>MLKLLKIRSNLSDTTLLAVRVLIATAIGLSFSYVLFTLIGQNEFLVRIYWVVIAIASVSASSSTNVIYTRAKYIIMFCILGTSFGSAILFLIQKDIHGDFYFLTVAILCIIGLCLNMYTAFLNYATSVFFIHIYIVMFFGLLESWSKYTFLARVLCILIGTSSIVLVTYLTRGRKFLHIVVKEMEDSYLRLKNIVENIDNTISNREIMPLIERSIKLNDLLYDAKYEFLSKENYRECKRVLLLMDELLLSLRSYRVLDLKRENYAPDLYKDMNEYTREKIKRNFKNITIRYQRLTKKG</sequence>
<feature type="transmembrane region" description="Helical" evidence="5">
    <location>
        <begin position="100"/>
        <end position="118"/>
    </location>
</feature>
<keyword evidence="2 5" id="KW-0812">Transmembrane</keyword>
<evidence type="ECO:0000256" key="3">
    <source>
        <dbReference type="ARBA" id="ARBA00022989"/>
    </source>
</evidence>
<dbReference type="OrthoDB" id="5603955at2"/>
<name>A0A1L4BT65_9GAMM</name>
<organism evidence="7 8">
    <name type="scientific">Francisella uliginis</name>
    <dbReference type="NCBI Taxonomy" id="573570"/>
    <lineage>
        <taxon>Bacteria</taxon>
        <taxon>Pseudomonadati</taxon>
        <taxon>Pseudomonadota</taxon>
        <taxon>Gammaproteobacteria</taxon>
        <taxon>Thiotrichales</taxon>
        <taxon>Francisellaceae</taxon>
        <taxon>Francisella</taxon>
    </lineage>
</organism>
<dbReference type="InterPro" id="IPR049453">
    <property type="entry name" value="Memb_transporter_dom"/>
</dbReference>
<feature type="transmembrane region" description="Helical" evidence="5">
    <location>
        <begin position="150"/>
        <end position="170"/>
    </location>
</feature>
<keyword evidence="8" id="KW-1185">Reference proteome</keyword>
<dbReference type="GO" id="GO:0016020">
    <property type="term" value="C:membrane"/>
    <property type="evidence" value="ECO:0007669"/>
    <property type="project" value="UniProtKB-SubCell"/>
</dbReference>
<feature type="transmembrane region" description="Helical" evidence="5">
    <location>
        <begin position="124"/>
        <end position="143"/>
    </location>
</feature>
<dbReference type="Proteomes" id="UP000184222">
    <property type="component" value="Chromosome"/>
</dbReference>
<evidence type="ECO:0000313" key="8">
    <source>
        <dbReference type="Proteomes" id="UP000184222"/>
    </source>
</evidence>
<feature type="transmembrane region" description="Helical" evidence="5">
    <location>
        <begin position="74"/>
        <end position="93"/>
    </location>
</feature>